<dbReference type="AlphaFoldDB" id="A0A0J7XV73"/>
<dbReference type="RefSeq" id="WP_059152082.1">
    <property type="nucleotide sequence ID" value="NZ_KQ130454.1"/>
</dbReference>
<evidence type="ECO:0000313" key="2">
    <source>
        <dbReference type="EMBL" id="KMS55509.1"/>
    </source>
</evidence>
<sequence length="66" mass="7170">MTGQREPHEFRFVDAPPLRHRFWPGMADPADPVAYGAVAMLTALTFVLSHRLFAAAPAGSPRAHTG</sequence>
<comment type="caution">
    <text evidence="2">The sequence shown here is derived from an EMBL/GenBank/DDBJ whole genome shotgun (WGS) entry which is preliminary data.</text>
</comment>
<feature type="transmembrane region" description="Helical" evidence="1">
    <location>
        <begin position="33"/>
        <end position="53"/>
    </location>
</feature>
<accession>A0A0J7XV73</accession>
<keyword evidence="3" id="KW-1185">Reference proteome</keyword>
<keyword evidence="1" id="KW-1133">Transmembrane helix</keyword>
<keyword evidence="1" id="KW-0812">Transmembrane</keyword>
<protein>
    <submittedName>
        <fullName evidence="2">Uncharacterized protein</fullName>
    </submittedName>
</protein>
<dbReference type="EMBL" id="JACU01000005">
    <property type="protein sequence ID" value="KMS55509.1"/>
    <property type="molecule type" value="Genomic_DNA"/>
</dbReference>
<gene>
    <name evidence="2" type="ORF">V474_20700</name>
</gene>
<name>A0A0J7XV73_9SPHN</name>
<evidence type="ECO:0000313" key="3">
    <source>
        <dbReference type="Proteomes" id="UP000052268"/>
    </source>
</evidence>
<evidence type="ECO:0000256" key="1">
    <source>
        <dbReference type="SAM" id="Phobius"/>
    </source>
</evidence>
<reference evidence="2 3" key="1">
    <citation type="journal article" date="2015" name="G3 (Bethesda)">
        <title>Insights into Ongoing Evolution of the Hexachlorocyclohexane Catabolic Pathway from Comparative Genomics of Ten Sphingomonadaceae Strains.</title>
        <authorList>
            <person name="Pearce S.L."/>
            <person name="Oakeshott J.G."/>
            <person name="Pandey G."/>
        </authorList>
    </citation>
    <scope>NUCLEOTIDE SEQUENCE [LARGE SCALE GENOMIC DNA]</scope>
    <source>
        <strain evidence="2 3">LL02</strain>
    </source>
</reference>
<organism evidence="2 3">
    <name type="scientific">Novosphingobium barchaimii LL02</name>
    <dbReference type="NCBI Taxonomy" id="1114963"/>
    <lineage>
        <taxon>Bacteria</taxon>
        <taxon>Pseudomonadati</taxon>
        <taxon>Pseudomonadota</taxon>
        <taxon>Alphaproteobacteria</taxon>
        <taxon>Sphingomonadales</taxon>
        <taxon>Sphingomonadaceae</taxon>
        <taxon>Novosphingobium</taxon>
    </lineage>
</organism>
<dbReference type="OrthoDB" id="9811700at2"/>
<proteinExistence type="predicted"/>
<dbReference type="Proteomes" id="UP000052268">
    <property type="component" value="Unassembled WGS sequence"/>
</dbReference>
<keyword evidence="1" id="KW-0472">Membrane</keyword>
<dbReference type="PATRIC" id="fig|1114963.3.peg.2977"/>